<evidence type="ECO:0000313" key="1">
    <source>
        <dbReference type="EMBL" id="MWA03707.1"/>
    </source>
</evidence>
<dbReference type="RefSeq" id="WP_160573758.1">
    <property type="nucleotide sequence ID" value="NZ_WBMS02000021.1"/>
</dbReference>
<dbReference type="Proteomes" id="UP000462055">
    <property type="component" value="Unassembled WGS sequence"/>
</dbReference>
<dbReference type="EMBL" id="WBMS02000021">
    <property type="protein sequence ID" value="MWA03707.1"/>
    <property type="molecule type" value="Genomic_DNA"/>
</dbReference>
<reference evidence="1" key="1">
    <citation type="submission" date="2019-12" db="EMBL/GenBank/DDBJ databases">
        <title>Actinomadura physcomitrii sp. nov., a novel actinomycete isolated from moss [Physcomitrium sphaericum (Ludw) Fuernr].</title>
        <authorList>
            <person name="Zhuang X."/>
        </authorList>
    </citation>
    <scope>NUCLEOTIDE SEQUENCE [LARGE SCALE GENOMIC DNA]</scope>
    <source>
        <strain evidence="1">LD22</strain>
    </source>
</reference>
<sequence length="48" mass="4975">MVYTLTSVRGSAYPNVFGNGPLPNLVGGWAGLVVAPPPESPGRARHDV</sequence>
<gene>
    <name evidence="1" type="ORF">F8568_025645</name>
</gene>
<protein>
    <submittedName>
        <fullName evidence="1">Uncharacterized protein</fullName>
    </submittedName>
</protein>
<comment type="caution">
    <text evidence="1">The sequence shown here is derived from an EMBL/GenBank/DDBJ whole genome shotgun (WGS) entry which is preliminary data.</text>
</comment>
<keyword evidence="2" id="KW-1185">Reference proteome</keyword>
<name>A0A6I4MI63_9ACTN</name>
<proteinExistence type="predicted"/>
<evidence type="ECO:0000313" key="2">
    <source>
        <dbReference type="Proteomes" id="UP000462055"/>
    </source>
</evidence>
<organism evidence="1 2">
    <name type="scientific">Actinomadura physcomitrii</name>
    <dbReference type="NCBI Taxonomy" id="2650748"/>
    <lineage>
        <taxon>Bacteria</taxon>
        <taxon>Bacillati</taxon>
        <taxon>Actinomycetota</taxon>
        <taxon>Actinomycetes</taxon>
        <taxon>Streptosporangiales</taxon>
        <taxon>Thermomonosporaceae</taxon>
        <taxon>Actinomadura</taxon>
    </lineage>
</organism>
<dbReference type="AlphaFoldDB" id="A0A6I4MI63"/>
<accession>A0A6I4MI63</accession>